<dbReference type="AlphaFoldDB" id="A0A975H887"/>
<dbReference type="RefSeq" id="WP_208079843.1">
    <property type="nucleotide sequence ID" value="NZ_CP071869.1"/>
</dbReference>
<keyword evidence="3" id="KW-1185">Reference proteome</keyword>
<gene>
    <name evidence="2" type="ORF">J3359_06155</name>
</gene>
<accession>A0A975H887</accession>
<evidence type="ECO:0000256" key="1">
    <source>
        <dbReference type="SAM" id="MobiDB-lite"/>
    </source>
</evidence>
<proteinExistence type="predicted"/>
<evidence type="ECO:0000313" key="3">
    <source>
        <dbReference type="Proteomes" id="UP000663920"/>
    </source>
</evidence>
<dbReference type="KEGG" id="pcea:J3359_06155"/>
<name>A0A975H887_9FLAO</name>
<evidence type="ECO:0000313" key="2">
    <source>
        <dbReference type="EMBL" id="QTE23848.1"/>
    </source>
</evidence>
<sequence>MKNTLILFLLILFLLSNCKKVDLAKQPIIPVCEFGSKEYINFYDLKLRHPDGLSAAHLNSIPIDKIYRNLESVFEGHGAADYASSIIKGKVISDGSFCKGFEKFKFEKGDKKISGSTLQIPFVSNSGFKGEVSVKMRSPTFYNEKGSASYYYVLWEKSSNELNNIVGDITGKKMTINSLKKSRKEPRVFYAQKDNPEIMVEGEPIPMGKATEKDLNEEVTEEAEG</sequence>
<dbReference type="Proteomes" id="UP000663920">
    <property type="component" value="Chromosome"/>
</dbReference>
<protein>
    <submittedName>
        <fullName evidence="2">Uncharacterized protein</fullName>
    </submittedName>
</protein>
<organism evidence="2 3">
    <name type="scientific">Polaribacter cellanae</name>
    <dbReference type="NCBI Taxonomy" id="2818493"/>
    <lineage>
        <taxon>Bacteria</taxon>
        <taxon>Pseudomonadati</taxon>
        <taxon>Bacteroidota</taxon>
        <taxon>Flavobacteriia</taxon>
        <taxon>Flavobacteriales</taxon>
        <taxon>Flavobacteriaceae</taxon>
    </lineage>
</organism>
<reference evidence="2 3" key="1">
    <citation type="submission" date="2021-03" db="EMBL/GenBank/DDBJ databases">
        <title>Complete genome of Polaribacter_sp.SM13.</title>
        <authorList>
            <person name="Jeong S.W."/>
            <person name="Bae J.W."/>
        </authorList>
    </citation>
    <scope>NUCLEOTIDE SEQUENCE [LARGE SCALE GENOMIC DNA]</scope>
    <source>
        <strain evidence="2 3">SM13</strain>
    </source>
</reference>
<dbReference type="EMBL" id="CP071869">
    <property type="protein sequence ID" value="QTE23848.1"/>
    <property type="molecule type" value="Genomic_DNA"/>
</dbReference>
<feature type="region of interest" description="Disordered" evidence="1">
    <location>
        <begin position="201"/>
        <end position="225"/>
    </location>
</feature>